<comment type="pathway">
    <text evidence="3">Quinol/quinone metabolism; 1,4-dihydroxy-2-naphthoate biosynthesis; 1,4-dihydroxy-2-naphthoate from chorismate: step 3/7.</text>
</comment>
<evidence type="ECO:0000256" key="1">
    <source>
        <dbReference type="ARBA" id="ARBA00022428"/>
    </source>
</evidence>
<dbReference type="Gene3D" id="3.40.50.1820">
    <property type="entry name" value="alpha/beta hydrolase"/>
    <property type="match status" value="1"/>
</dbReference>
<evidence type="ECO:0000256" key="3">
    <source>
        <dbReference type="HAMAP-Rule" id="MF_01660"/>
    </source>
</evidence>
<dbReference type="AlphaFoldDB" id="A0A511Z8V1"/>
<dbReference type="InterPro" id="IPR022485">
    <property type="entry name" value="SHCHC_synthase_MenH"/>
</dbReference>
<comment type="function">
    <text evidence="3">Catalyzes a proton abstraction reaction that results in 2,5-elimination of pyruvate from 2-succinyl-5-enolpyruvyl-6-hydroxy-3-cyclohexene-1-carboxylate (SEPHCHC) and the formation of 2-succinyl-6-hydroxy-2,4-cyclohexadiene-1-carboxylate (SHCHC).</text>
</comment>
<feature type="domain" description="AB hydrolase-1" evidence="4">
    <location>
        <begin position="24"/>
        <end position="260"/>
    </location>
</feature>
<dbReference type="Proteomes" id="UP000321901">
    <property type="component" value="Unassembled WGS sequence"/>
</dbReference>
<dbReference type="UniPathway" id="UPA01057">
    <property type="reaction ID" value="UER00900"/>
</dbReference>
<dbReference type="PANTHER" id="PTHR42916:SF1">
    <property type="entry name" value="PROTEIN PHYLLO, CHLOROPLASTIC"/>
    <property type="match status" value="1"/>
</dbReference>
<keyword evidence="1 3" id="KW-0474">Menaquinone biosynthesis</keyword>
<dbReference type="EC" id="4.2.99.20" evidence="3"/>
<dbReference type="PRINTS" id="PR00111">
    <property type="entry name" value="ABHYDROLASE"/>
</dbReference>
<keyword evidence="6" id="KW-1185">Reference proteome</keyword>
<reference evidence="5 6" key="1">
    <citation type="submission" date="2019-07" db="EMBL/GenBank/DDBJ databases">
        <title>Whole genome shotgun sequence of Sporosarcina luteola NBRC 105378.</title>
        <authorList>
            <person name="Hosoyama A."/>
            <person name="Uohara A."/>
            <person name="Ohji S."/>
            <person name="Ichikawa N."/>
        </authorList>
    </citation>
    <scope>NUCLEOTIDE SEQUENCE [LARGE SCALE GENOMIC DNA]</scope>
    <source>
        <strain evidence="5 6">NBRC 105378</strain>
    </source>
</reference>
<comment type="similarity">
    <text evidence="3">Belongs to the AB hydrolase superfamily. MenH family.</text>
</comment>
<evidence type="ECO:0000256" key="2">
    <source>
        <dbReference type="ARBA" id="ARBA00023239"/>
    </source>
</evidence>
<dbReference type="InterPro" id="IPR000073">
    <property type="entry name" value="AB_hydrolase_1"/>
</dbReference>
<proteinExistence type="inferred from homology"/>
<dbReference type="GO" id="GO:0070205">
    <property type="term" value="F:2-succinyl-6-hydroxy-2,4-cyclohexadiene-1-carboxylate synthase activity"/>
    <property type="evidence" value="ECO:0007669"/>
    <property type="project" value="UniProtKB-UniRule"/>
</dbReference>
<comment type="pathway">
    <text evidence="3">Quinol/quinone metabolism; menaquinone biosynthesis.</text>
</comment>
<dbReference type="NCBIfam" id="TIGR03695">
    <property type="entry name" value="menH_SHCHC"/>
    <property type="match status" value="1"/>
</dbReference>
<dbReference type="GO" id="GO:0009234">
    <property type="term" value="P:menaquinone biosynthetic process"/>
    <property type="evidence" value="ECO:0007669"/>
    <property type="project" value="UniProtKB-UniRule"/>
</dbReference>
<dbReference type="PANTHER" id="PTHR42916">
    <property type="entry name" value="2-SUCCINYL-5-ENOLPYRUVYL-6-HYDROXY-3-CYCLOHEXENE-1-CARBOXYLATE SYNTHASE"/>
    <property type="match status" value="1"/>
</dbReference>
<comment type="subunit">
    <text evidence="3">Monomer.</text>
</comment>
<gene>
    <name evidence="3 5" type="primary">menH</name>
    <name evidence="5" type="ORF">SLU01_21840</name>
</gene>
<dbReference type="InterPro" id="IPR029058">
    <property type="entry name" value="AB_hydrolase_fold"/>
</dbReference>
<comment type="caution">
    <text evidence="5">The sequence shown here is derived from an EMBL/GenBank/DDBJ whole genome shotgun (WGS) entry which is preliminary data.</text>
</comment>
<comment type="catalytic activity">
    <reaction evidence="3">
        <text>5-enolpyruvoyl-6-hydroxy-2-succinyl-cyclohex-3-ene-1-carboxylate = (1R,6R)-6-hydroxy-2-succinyl-cyclohexa-2,4-diene-1-carboxylate + pyruvate</text>
        <dbReference type="Rhea" id="RHEA:25597"/>
        <dbReference type="ChEBI" id="CHEBI:15361"/>
        <dbReference type="ChEBI" id="CHEBI:58689"/>
        <dbReference type="ChEBI" id="CHEBI:58818"/>
        <dbReference type="EC" id="4.2.99.20"/>
    </reaction>
</comment>
<dbReference type="OrthoDB" id="9808398at2"/>
<dbReference type="EMBL" id="BJYL01000028">
    <property type="protein sequence ID" value="GEN83872.1"/>
    <property type="molecule type" value="Genomic_DNA"/>
</dbReference>
<name>A0A511Z8V1_9BACL</name>
<keyword evidence="2 3" id="KW-0456">Lyase</keyword>
<protein>
    <recommendedName>
        <fullName evidence="3">Putative 2-succinyl-6-hydroxy-2,4-cyclohexadiene-1-carboxylate synthase</fullName>
        <shortName evidence="3">SHCHC synthase</shortName>
        <ecNumber evidence="3">4.2.99.20</ecNumber>
    </recommendedName>
</protein>
<dbReference type="Pfam" id="PF00561">
    <property type="entry name" value="Abhydrolase_1"/>
    <property type="match status" value="1"/>
</dbReference>
<evidence type="ECO:0000313" key="5">
    <source>
        <dbReference type="EMBL" id="GEN83872.1"/>
    </source>
</evidence>
<organism evidence="5 6">
    <name type="scientific">Sporosarcina luteola</name>
    <dbReference type="NCBI Taxonomy" id="582850"/>
    <lineage>
        <taxon>Bacteria</taxon>
        <taxon>Bacillati</taxon>
        <taxon>Bacillota</taxon>
        <taxon>Bacilli</taxon>
        <taxon>Bacillales</taxon>
        <taxon>Caryophanaceae</taxon>
        <taxon>Sporosarcina</taxon>
    </lineage>
</organism>
<dbReference type="UniPathway" id="UPA00079"/>
<evidence type="ECO:0000259" key="4">
    <source>
        <dbReference type="Pfam" id="PF00561"/>
    </source>
</evidence>
<dbReference type="HAMAP" id="MF_01660">
    <property type="entry name" value="MenH"/>
    <property type="match status" value="1"/>
</dbReference>
<dbReference type="SUPFAM" id="SSF53474">
    <property type="entry name" value="alpha/beta-Hydrolases"/>
    <property type="match status" value="1"/>
</dbReference>
<accession>A0A511Z8V1</accession>
<dbReference type="RefSeq" id="WP_147058207.1">
    <property type="nucleotide sequence ID" value="NZ_BJYL01000028.1"/>
</dbReference>
<evidence type="ECO:0000313" key="6">
    <source>
        <dbReference type="Proteomes" id="UP000321901"/>
    </source>
</evidence>
<sequence length="272" mass="30982">MNESWISIRGLSIHVEMEGELDLPTVVFLHGFTGSTRTWREVRDELKGSFRTVAIDLTGHGKTTVPQYPERFSMEEQIEDLHLLFEQLSLNSFYLVGYSMGGRIALAFTLQYPDFVKALLLESSSPGLKEEEARNDRMNADEVLAKKIIQNGITSFVNSWENIALFDSQKRLPAVKRQMIREERLQQSEIGLANSLLGIGTGRQKSYWETLVSIKCPVFLMTGELDSKFVAIAREMKSMVPTWHHTIIPNTGHAIHVENPVFFATMIKEYLK</sequence>